<evidence type="ECO:0000256" key="1">
    <source>
        <dbReference type="SAM" id="MobiDB-lite"/>
    </source>
</evidence>
<dbReference type="EMBL" id="CAXITT010000328">
    <property type="protein sequence ID" value="CAL1539147.1"/>
    <property type="molecule type" value="Genomic_DNA"/>
</dbReference>
<proteinExistence type="predicted"/>
<name>A0AAV2HZS9_LYMST</name>
<keyword evidence="2" id="KW-0812">Transmembrane</keyword>
<keyword evidence="2" id="KW-1133">Transmembrane helix</keyword>
<comment type="caution">
    <text evidence="3">The sequence shown here is derived from an EMBL/GenBank/DDBJ whole genome shotgun (WGS) entry which is preliminary data.</text>
</comment>
<organism evidence="3 4">
    <name type="scientific">Lymnaea stagnalis</name>
    <name type="common">Great pond snail</name>
    <name type="synonym">Helix stagnalis</name>
    <dbReference type="NCBI Taxonomy" id="6523"/>
    <lineage>
        <taxon>Eukaryota</taxon>
        <taxon>Metazoa</taxon>
        <taxon>Spiralia</taxon>
        <taxon>Lophotrochozoa</taxon>
        <taxon>Mollusca</taxon>
        <taxon>Gastropoda</taxon>
        <taxon>Heterobranchia</taxon>
        <taxon>Euthyneura</taxon>
        <taxon>Panpulmonata</taxon>
        <taxon>Hygrophila</taxon>
        <taxon>Lymnaeoidea</taxon>
        <taxon>Lymnaeidae</taxon>
        <taxon>Lymnaea</taxon>
    </lineage>
</organism>
<evidence type="ECO:0000313" key="3">
    <source>
        <dbReference type="EMBL" id="CAL1539147.1"/>
    </source>
</evidence>
<accession>A0AAV2HZS9</accession>
<evidence type="ECO:0000256" key="2">
    <source>
        <dbReference type="SAM" id="Phobius"/>
    </source>
</evidence>
<protein>
    <submittedName>
        <fullName evidence="3">Uncharacterized protein</fullName>
    </submittedName>
</protein>
<sequence length="587" mass="67138">MPDIHNICLMVAILSVLVSSVVIWSTFVRREPDHVTRKEREIKQMLARLQQTQQQTTEVTHNSSKQQEIFHMIISQFPWLADKNTLGNYFTDELFTGTERYHKRYTHSSLSILPYFQDFDGHFENCVLGTGTLQNQAVSPAMTFENRHKWDRSEEAVFKFKHKFKIHYGEAAFGMCDSLPATPGSNVNGEGRGKSGSQPCGHVLIMQDPLRLAIAHYGACLLDPSGGSLCQMALDPDIHIEGWIKHRGNVVFRNLVFNSDICSMRIPKHKPENESDTSRLFHKAKYSPGHVTLQEVCESHHRDLLDSLDPELLKHLLDYILHHLNSWFSLVGTYEDFINSLTILHHVFRFPLHSCEFLSQFSTSESGYIKHKLNSEDALTEVFFSQNKGNAAARPPSLLSLLKSKDTELSLLKALSHVENKLAPNLQDIPQALNDVDNSTLTDHKKTDYDIVDLLEEEEVTHDVKEDGSDRINDEDIVDVLEKLARETQSHYFEDLSFNDTVDPEDDDSSAGDEDEVDSRSEQIRSEYIIPYDSRQLTSNRAWDGLYDRLSNDQQVLKAVELDLQIYAAVKKLYQVQKLLFFNSIKN</sequence>
<keyword evidence="2" id="KW-0472">Membrane</keyword>
<feature type="region of interest" description="Disordered" evidence="1">
    <location>
        <begin position="495"/>
        <end position="524"/>
    </location>
</feature>
<keyword evidence="4" id="KW-1185">Reference proteome</keyword>
<feature type="compositionally biased region" description="Acidic residues" evidence="1">
    <location>
        <begin position="502"/>
        <end position="517"/>
    </location>
</feature>
<feature type="transmembrane region" description="Helical" evidence="2">
    <location>
        <begin position="7"/>
        <end position="27"/>
    </location>
</feature>
<dbReference type="Proteomes" id="UP001497497">
    <property type="component" value="Unassembled WGS sequence"/>
</dbReference>
<gene>
    <name evidence="3" type="ORF">GSLYS_00012968001</name>
</gene>
<evidence type="ECO:0000313" key="4">
    <source>
        <dbReference type="Proteomes" id="UP001497497"/>
    </source>
</evidence>
<dbReference type="AlphaFoldDB" id="A0AAV2HZS9"/>
<reference evidence="3 4" key="1">
    <citation type="submission" date="2024-04" db="EMBL/GenBank/DDBJ databases">
        <authorList>
            <consortium name="Genoscope - CEA"/>
            <person name="William W."/>
        </authorList>
    </citation>
    <scope>NUCLEOTIDE SEQUENCE [LARGE SCALE GENOMIC DNA]</scope>
</reference>